<dbReference type="Pfam" id="PF11288">
    <property type="entry name" value="DUF3089"/>
    <property type="match status" value="1"/>
</dbReference>
<accession>A0A2S0N387</accession>
<dbReference type="GO" id="GO:0016020">
    <property type="term" value="C:membrane"/>
    <property type="evidence" value="ECO:0007669"/>
    <property type="project" value="InterPro"/>
</dbReference>
<proteinExistence type="predicted"/>
<dbReference type="SUPFAM" id="SSF49313">
    <property type="entry name" value="Cadherin-like"/>
    <property type="match status" value="1"/>
</dbReference>
<sequence>MSSAKFLHLPSLTGLAMALCLLTAHGADGSPLPAPDYARPESWLALPGQPSAAGFTPKGGGFTDLQAQARADVFYIHPTTGMRKDMLNVPVDDPDAAKLGDLMLMAQATPFNGVARVYAPRYRQTALPVYEKSEDEQQAPMNYAYADVRRAFEHYAVHHNQGRPFFLVGHSQGANHAQRLLSELIQGTPLQQRMVAAYLPGIPLPRSVFQEDLHHIPPCTRPAQTGCAAVWGVFGEGKGNNFDEWELVTHWNARQQRWVAAAGQPLVNVNPVSWSKKTPRTAARVHRGAVPFGVEATHFTQPRGQLVRVLDDGRYALVAPPLPPELFNDGGVFGGTNYHVFDISLFWLDLRENARRRLNAFLLQRDKLTAPLLGPTAAVSIRAGQPVHWRVRAVNRPVRFNALGLPLGLALDNTTGVVTGVAQSVGVYPVILNAKNASGTDTADLALTVKE</sequence>
<dbReference type="Pfam" id="PF05345">
    <property type="entry name" value="He_PIG"/>
    <property type="match status" value="1"/>
</dbReference>
<dbReference type="AlphaFoldDB" id="A0A2S0N387"/>
<feature type="signal peptide" evidence="1">
    <location>
        <begin position="1"/>
        <end position="26"/>
    </location>
</feature>
<dbReference type="Gene3D" id="3.40.50.1820">
    <property type="entry name" value="alpha/beta hydrolase"/>
    <property type="match status" value="1"/>
</dbReference>
<dbReference type="OrthoDB" id="9794645at2"/>
<evidence type="ECO:0008006" key="4">
    <source>
        <dbReference type="Google" id="ProtNLM"/>
    </source>
</evidence>
<reference evidence="2 3" key="1">
    <citation type="submission" date="2018-03" db="EMBL/GenBank/DDBJ databases">
        <title>Genome sequencing of Simplicispira sp.</title>
        <authorList>
            <person name="Kim S.-J."/>
            <person name="Heo J."/>
            <person name="Kwon S.-W."/>
        </authorList>
    </citation>
    <scope>NUCLEOTIDE SEQUENCE [LARGE SCALE GENOMIC DNA]</scope>
    <source>
        <strain evidence="2 3">SC1-8</strain>
    </source>
</reference>
<feature type="chain" id="PRO_5015658608" description="DUF3089 domain-containing protein" evidence="1">
    <location>
        <begin position="27"/>
        <end position="451"/>
    </location>
</feature>
<dbReference type="Proteomes" id="UP000239326">
    <property type="component" value="Chromosome"/>
</dbReference>
<name>A0A2S0N387_9BURK</name>
<dbReference type="Gene3D" id="2.60.40.10">
    <property type="entry name" value="Immunoglobulins"/>
    <property type="match status" value="1"/>
</dbReference>
<evidence type="ECO:0000313" key="2">
    <source>
        <dbReference type="EMBL" id="AVO42610.1"/>
    </source>
</evidence>
<dbReference type="SUPFAM" id="SSF53474">
    <property type="entry name" value="alpha/beta-Hydrolases"/>
    <property type="match status" value="1"/>
</dbReference>
<dbReference type="GO" id="GO:0005509">
    <property type="term" value="F:calcium ion binding"/>
    <property type="evidence" value="ECO:0007669"/>
    <property type="project" value="InterPro"/>
</dbReference>
<keyword evidence="3" id="KW-1185">Reference proteome</keyword>
<evidence type="ECO:0000313" key="3">
    <source>
        <dbReference type="Proteomes" id="UP000239326"/>
    </source>
</evidence>
<dbReference type="EMBL" id="CP027669">
    <property type="protein sequence ID" value="AVO42610.1"/>
    <property type="molecule type" value="Genomic_DNA"/>
</dbReference>
<dbReference type="KEGG" id="simp:C6571_16075"/>
<dbReference type="RefSeq" id="WP_106447584.1">
    <property type="nucleotide sequence ID" value="NZ_CP027669.1"/>
</dbReference>
<dbReference type="InterPro" id="IPR029058">
    <property type="entry name" value="AB_hydrolase_fold"/>
</dbReference>
<keyword evidence="1" id="KW-0732">Signal</keyword>
<dbReference type="InterPro" id="IPR015919">
    <property type="entry name" value="Cadherin-like_sf"/>
</dbReference>
<dbReference type="InterPro" id="IPR021440">
    <property type="entry name" value="DUF3089"/>
</dbReference>
<evidence type="ECO:0000256" key="1">
    <source>
        <dbReference type="SAM" id="SignalP"/>
    </source>
</evidence>
<organism evidence="2 3">
    <name type="scientific">Simplicispira suum</name>
    <dbReference type="NCBI Taxonomy" id="2109915"/>
    <lineage>
        <taxon>Bacteria</taxon>
        <taxon>Pseudomonadati</taxon>
        <taxon>Pseudomonadota</taxon>
        <taxon>Betaproteobacteria</taxon>
        <taxon>Burkholderiales</taxon>
        <taxon>Comamonadaceae</taxon>
        <taxon>Simplicispira</taxon>
    </lineage>
</organism>
<dbReference type="InterPro" id="IPR013783">
    <property type="entry name" value="Ig-like_fold"/>
</dbReference>
<protein>
    <recommendedName>
        <fullName evidence="4">DUF3089 domain-containing protein</fullName>
    </recommendedName>
</protein>
<gene>
    <name evidence="2" type="ORF">C6571_16075</name>
</gene>